<keyword evidence="2" id="KW-1185">Reference proteome</keyword>
<evidence type="ECO:0000313" key="1">
    <source>
        <dbReference type="EMBL" id="MBO1510787.1"/>
    </source>
</evidence>
<dbReference type="Pfam" id="PF08868">
    <property type="entry name" value="YugN"/>
    <property type="match status" value="1"/>
</dbReference>
<gene>
    <name evidence="1" type="ORF">I7822_03665</name>
</gene>
<dbReference type="EMBL" id="JAGDEL010000002">
    <property type="protein sequence ID" value="MBO1510787.1"/>
    <property type="molecule type" value="Genomic_DNA"/>
</dbReference>
<dbReference type="Proteomes" id="UP000663981">
    <property type="component" value="Unassembled WGS sequence"/>
</dbReference>
<protein>
    <submittedName>
        <fullName evidence="1">YugN-like family protein</fullName>
    </submittedName>
</protein>
<comment type="caution">
    <text evidence="1">The sequence shown here is derived from an EMBL/GenBank/DDBJ whole genome shotgun (WGS) entry which is preliminary data.</text>
</comment>
<dbReference type="InterPro" id="IPR036491">
    <property type="entry name" value="YugN-like_sf"/>
</dbReference>
<reference evidence="1 2" key="1">
    <citation type="submission" date="2021-03" db="EMBL/GenBank/DDBJ databases">
        <title>Whole genome sequence of Metabacillus bambusae BG109.</title>
        <authorList>
            <person name="Jeong J.W."/>
        </authorList>
    </citation>
    <scope>NUCLEOTIDE SEQUENCE [LARGE SCALE GENOMIC DNA]</scope>
    <source>
        <strain evidence="1 2">BG109</strain>
    </source>
</reference>
<dbReference type="InterPro" id="IPR014967">
    <property type="entry name" value="Uncharacterised_YugN-like"/>
</dbReference>
<organism evidence="1 2">
    <name type="scientific">Metabacillus bambusae</name>
    <dbReference type="NCBI Taxonomy" id="2795218"/>
    <lineage>
        <taxon>Bacteria</taxon>
        <taxon>Bacillati</taxon>
        <taxon>Bacillota</taxon>
        <taxon>Bacilli</taxon>
        <taxon>Bacillales</taxon>
        <taxon>Bacillaceae</taxon>
        <taxon>Metabacillus</taxon>
    </lineage>
</organism>
<dbReference type="Gene3D" id="3.30.310.100">
    <property type="entry name" value="YugN-like"/>
    <property type="match status" value="1"/>
</dbReference>
<evidence type="ECO:0000313" key="2">
    <source>
        <dbReference type="Proteomes" id="UP000663981"/>
    </source>
</evidence>
<dbReference type="RefSeq" id="WP_207975420.1">
    <property type="nucleotide sequence ID" value="NZ_JAGDEL010000002.1"/>
</dbReference>
<proteinExistence type="predicted"/>
<name>A0ABS3MXN7_9BACI</name>
<accession>A0ABS3MXN7</accession>
<sequence length="135" mass="15345">MIEIPSKIDGQTIELYDLEQKLKTLGYSIGGNWEYDHGYFDYKIASEVGYQYLRVPFEATDGQLDSPNTMVQIGTPFLLSHKYQIGLDDHATIGNFSASINQFQEPQDKDATFPEKYIEIGKELVQELEGSLLNE</sequence>
<dbReference type="SUPFAM" id="SSF160755">
    <property type="entry name" value="YugN-like"/>
    <property type="match status" value="1"/>
</dbReference>